<comment type="caution">
    <text evidence="1">The sequence shown here is derived from an EMBL/GenBank/DDBJ whole genome shotgun (WGS) entry which is preliminary data.</text>
</comment>
<accession>A0A366KMV7</accession>
<dbReference type="EMBL" id="QNQU01000027">
    <property type="protein sequence ID" value="RBQ03021.1"/>
    <property type="molecule type" value="Genomic_DNA"/>
</dbReference>
<organism evidence="1 2">
    <name type="scientific">Pedobacter miscanthi</name>
    <dbReference type="NCBI Taxonomy" id="2259170"/>
    <lineage>
        <taxon>Bacteria</taxon>
        <taxon>Pseudomonadati</taxon>
        <taxon>Bacteroidota</taxon>
        <taxon>Sphingobacteriia</taxon>
        <taxon>Sphingobacteriales</taxon>
        <taxon>Sphingobacteriaceae</taxon>
        <taxon>Pedobacter</taxon>
    </lineage>
</organism>
<dbReference type="SUPFAM" id="SSF48695">
    <property type="entry name" value="Multiheme cytochromes"/>
    <property type="match status" value="1"/>
</dbReference>
<gene>
    <name evidence="1" type="ORF">DRW42_24090</name>
</gene>
<evidence type="ECO:0000313" key="2">
    <source>
        <dbReference type="Proteomes" id="UP000252081"/>
    </source>
</evidence>
<dbReference type="RefSeq" id="WP_113951429.1">
    <property type="nucleotide sequence ID" value="NZ_QNQU01000027.1"/>
</dbReference>
<dbReference type="InterPro" id="IPR036280">
    <property type="entry name" value="Multihaem_cyt_sf"/>
</dbReference>
<sequence length="327" mass="36850">MKYKKYIIIAAVLVCPIVYVWSCHNSGRGNIDNGISFKAKLSSYQLFKGEMLALKPADGVELFQLSSTLFTDYAEKQRLIKLPKGKQMVLNDDGLPIFPEGTIIAKTFYYSKVEGKGRQLIETRLLILHQSKWNVATFRWNATQTDADLINDGANIPINFTGLDGEWRKISYHIPAKQECGSCHRQNNEIIPIGPKARNLNITVERGGKNINQLIYLMKKGVIKQSRINSITGLPDYHDDTLPLVQRARAYMDINCAHCHQAGGFAGNTTLNLDFGTDLEHTGIKFNKSNIIIRTNQMGEFHMPKLGTTVIDKEGVELMKKYISELK</sequence>
<dbReference type="OrthoDB" id="338827at2"/>
<proteinExistence type="predicted"/>
<name>A0A366KMV7_9SPHI</name>
<reference evidence="1 2" key="1">
    <citation type="submission" date="2018-07" db="EMBL/GenBank/DDBJ databases">
        <title>A draft genome of a endophytic bacteria, a new species of Pedobacter.</title>
        <authorList>
            <person name="Zhang Z.D."/>
            <person name="Chen Z.J."/>
        </authorList>
    </citation>
    <scope>NUCLEOTIDE SEQUENCE [LARGE SCALE GENOMIC DNA]</scope>
    <source>
        <strain evidence="1 2">RS10</strain>
    </source>
</reference>
<dbReference type="AlphaFoldDB" id="A0A366KMV7"/>
<evidence type="ECO:0008006" key="3">
    <source>
        <dbReference type="Google" id="ProtNLM"/>
    </source>
</evidence>
<keyword evidence="2" id="KW-1185">Reference proteome</keyword>
<dbReference type="Proteomes" id="UP000252081">
    <property type="component" value="Unassembled WGS sequence"/>
</dbReference>
<evidence type="ECO:0000313" key="1">
    <source>
        <dbReference type="EMBL" id="RBQ03021.1"/>
    </source>
</evidence>
<protein>
    <recommendedName>
        <fullName evidence="3">Cytochrome c domain-containing protein</fullName>
    </recommendedName>
</protein>